<proteinExistence type="predicted"/>
<evidence type="ECO:0000256" key="1">
    <source>
        <dbReference type="SAM" id="MobiDB-lite"/>
    </source>
</evidence>
<name>A0A383ALP6_9ZZZZ</name>
<gene>
    <name evidence="3" type="ORF">METZ01_LOCUS461313</name>
</gene>
<feature type="non-terminal residue" evidence="3">
    <location>
        <position position="251"/>
    </location>
</feature>
<feature type="domain" description="Amidohydrolase 3" evidence="2">
    <location>
        <begin position="60"/>
        <end position="123"/>
    </location>
</feature>
<dbReference type="SUPFAM" id="SSF51556">
    <property type="entry name" value="Metallo-dependent hydrolases"/>
    <property type="match status" value="1"/>
</dbReference>
<dbReference type="InterPro" id="IPR032466">
    <property type="entry name" value="Metal_Hydrolase"/>
</dbReference>
<dbReference type="Pfam" id="PF07969">
    <property type="entry name" value="Amidohydro_3"/>
    <property type="match status" value="1"/>
</dbReference>
<organism evidence="3">
    <name type="scientific">marine metagenome</name>
    <dbReference type="NCBI Taxonomy" id="408172"/>
    <lineage>
        <taxon>unclassified sequences</taxon>
        <taxon>metagenomes</taxon>
        <taxon>ecological metagenomes</taxon>
    </lineage>
</organism>
<accession>A0A383ALP6</accession>
<evidence type="ECO:0000259" key="2">
    <source>
        <dbReference type="Pfam" id="PF07969"/>
    </source>
</evidence>
<dbReference type="AlphaFoldDB" id="A0A383ALP6"/>
<sequence length="251" mass="28020">MDFPSTPNLSHPYQALSFSTSELKHWDMAPDNPAVLIDHGISVALTAHGLSGKEFRKNLIRAVERGLSETDALAALTSIPAEKMGKGDQLGKIKQGFLANLTIVDGNYFQNKSKVVSTWIGGEEYPVLPKYDTDITGEWKLTMGKKWYQLELKKKNNSYSGTIIQDTTKFKLSKLKIGGRFISWQVTLDSTAGPSRFTGHILENRMEGTAHDLQLSWSALKTGVLDEEDEKKEEKENRSELSVFYPEGTYG</sequence>
<reference evidence="3" key="1">
    <citation type="submission" date="2018-05" db="EMBL/GenBank/DDBJ databases">
        <authorList>
            <person name="Lanie J.A."/>
            <person name="Ng W.-L."/>
            <person name="Kazmierczak K.M."/>
            <person name="Andrzejewski T.M."/>
            <person name="Davidsen T.M."/>
            <person name="Wayne K.J."/>
            <person name="Tettelin H."/>
            <person name="Glass J.I."/>
            <person name="Rusch D."/>
            <person name="Podicherti R."/>
            <person name="Tsui H.-C.T."/>
            <person name="Winkler M.E."/>
        </authorList>
    </citation>
    <scope>NUCLEOTIDE SEQUENCE</scope>
</reference>
<protein>
    <recommendedName>
        <fullName evidence="2">Amidohydrolase 3 domain-containing protein</fullName>
    </recommendedName>
</protein>
<dbReference type="Gene3D" id="3.20.20.140">
    <property type="entry name" value="Metal-dependent hydrolases"/>
    <property type="match status" value="1"/>
</dbReference>
<feature type="region of interest" description="Disordered" evidence="1">
    <location>
        <begin position="226"/>
        <end position="251"/>
    </location>
</feature>
<dbReference type="EMBL" id="UINC01193040">
    <property type="protein sequence ID" value="SVE08459.1"/>
    <property type="molecule type" value="Genomic_DNA"/>
</dbReference>
<evidence type="ECO:0000313" key="3">
    <source>
        <dbReference type="EMBL" id="SVE08459.1"/>
    </source>
</evidence>
<dbReference type="InterPro" id="IPR013108">
    <property type="entry name" value="Amidohydro_3"/>
</dbReference>